<evidence type="ECO:0000313" key="3">
    <source>
        <dbReference type="EMBL" id="ELZ45306.1"/>
    </source>
</evidence>
<dbReference type="InterPro" id="IPR018649">
    <property type="entry name" value="SHOCT"/>
</dbReference>
<evidence type="ECO:0000256" key="1">
    <source>
        <dbReference type="SAM" id="MobiDB-lite"/>
    </source>
</evidence>
<feature type="compositionally biased region" description="Basic and acidic residues" evidence="1">
    <location>
        <begin position="90"/>
        <end position="106"/>
    </location>
</feature>
<evidence type="ECO:0000313" key="4">
    <source>
        <dbReference type="Proteomes" id="UP000011509"/>
    </source>
</evidence>
<dbReference type="RefSeq" id="WP_006114024.1">
    <property type="nucleotide sequence ID" value="NZ_AOJL01000051.1"/>
</dbReference>
<dbReference type="PATRIC" id="fig|1227466.3.peg.2502"/>
<dbReference type="OrthoDB" id="178074at2157"/>
<evidence type="ECO:0000259" key="2">
    <source>
        <dbReference type="Pfam" id="PF09851"/>
    </source>
</evidence>
<reference evidence="3 4" key="1">
    <citation type="journal article" date="2014" name="PLoS Genet.">
        <title>Phylogenetically driven sequencing of extremely halophilic archaea reveals strategies for static and dynamic osmo-response.</title>
        <authorList>
            <person name="Becker E.A."/>
            <person name="Seitzer P.M."/>
            <person name="Tritt A."/>
            <person name="Larsen D."/>
            <person name="Krusor M."/>
            <person name="Yao A.I."/>
            <person name="Wu D."/>
            <person name="Madern D."/>
            <person name="Eisen J.A."/>
            <person name="Darling A.E."/>
            <person name="Facciotti M.T."/>
        </authorList>
    </citation>
    <scope>NUCLEOTIDE SEQUENCE [LARGE SCALE GENOMIC DNA]</scope>
    <source>
        <strain evidence="3 4">DSM 10284</strain>
    </source>
</reference>
<proteinExistence type="predicted"/>
<organism evidence="3 4">
    <name type="scientific">Halorubrum coriense DSM 10284</name>
    <dbReference type="NCBI Taxonomy" id="1227466"/>
    <lineage>
        <taxon>Archaea</taxon>
        <taxon>Methanobacteriati</taxon>
        <taxon>Methanobacteriota</taxon>
        <taxon>Stenosarchaea group</taxon>
        <taxon>Halobacteria</taxon>
        <taxon>Halobacteriales</taxon>
        <taxon>Haloferacaceae</taxon>
        <taxon>Halorubrum</taxon>
    </lineage>
</organism>
<name>M0EBW4_9EURY</name>
<dbReference type="AlphaFoldDB" id="M0EBW4"/>
<protein>
    <recommendedName>
        <fullName evidence="2">SHOCT domain-containing protein</fullName>
    </recommendedName>
</protein>
<dbReference type="EMBL" id="AOJL01000051">
    <property type="protein sequence ID" value="ELZ45306.1"/>
    <property type="molecule type" value="Genomic_DNA"/>
</dbReference>
<feature type="region of interest" description="Disordered" evidence="1">
    <location>
        <begin position="90"/>
        <end position="119"/>
    </location>
</feature>
<comment type="caution">
    <text evidence="3">The sequence shown here is derived from an EMBL/GenBank/DDBJ whole genome shotgun (WGS) entry which is preliminary data.</text>
</comment>
<gene>
    <name evidence="3" type="ORF">C464_12500</name>
</gene>
<feature type="domain" description="SHOCT" evidence="2">
    <location>
        <begin position="64"/>
        <end position="91"/>
    </location>
</feature>
<dbReference type="Pfam" id="PF09851">
    <property type="entry name" value="SHOCT"/>
    <property type="match status" value="1"/>
</dbReference>
<accession>M0EBW4</accession>
<dbReference type="Proteomes" id="UP000011509">
    <property type="component" value="Unassembled WGS sequence"/>
</dbReference>
<sequence length="119" mass="12417">MDEGTGAALLSLVIAVPVVGALLLSGSVSGAALAGLIAGAIALSSVLADRVDDGDASATDAEPDPLKSLRDRYARGELTDAEFERRVERLLETEDRSTARDLHLDGSDDAAETEPVRER</sequence>
<keyword evidence="4" id="KW-1185">Reference proteome</keyword>